<dbReference type="EMBL" id="DVNG01000022">
    <property type="protein sequence ID" value="HIU49690.1"/>
    <property type="molecule type" value="Genomic_DNA"/>
</dbReference>
<organism evidence="9 10">
    <name type="scientific">Candidatus Limousia pullorum</name>
    <dbReference type="NCBI Taxonomy" id="2840860"/>
    <lineage>
        <taxon>Bacteria</taxon>
        <taxon>Bacillati</taxon>
        <taxon>Bacillota</taxon>
        <taxon>Clostridia</taxon>
        <taxon>Eubacteriales</taxon>
        <taxon>Oscillospiraceae</taxon>
        <taxon>Oscillospiraceae incertae sedis</taxon>
        <taxon>Candidatus Limousia</taxon>
    </lineage>
</organism>
<dbReference type="GO" id="GO:0022900">
    <property type="term" value="P:electron transport chain"/>
    <property type="evidence" value="ECO:0007669"/>
    <property type="project" value="UniProtKB-UniRule"/>
</dbReference>
<feature type="transmembrane region" description="Helical" evidence="8">
    <location>
        <begin position="102"/>
        <end position="121"/>
    </location>
</feature>
<keyword evidence="4 8" id="KW-1278">Translocase</keyword>
<evidence type="ECO:0000313" key="10">
    <source>
        <dbReference type="Proteomes" id="UP000824118"/>
    </source>
</evidence>
<reference evidence="9" key="1">
    <citation type="submission" date="2020-10" db="EMBL/GenBank/DDBJ databases">
        <authorList>
            <person name="Gilroy R."/>
        </authorList>
    </citation>
    <scope>NUCLEOTIDE SEQUENCE</scope>
    <source>
        <strain evidence="9">ChiGjej1B1-1684</strain>
    </source>
</reference>
<evidence type="ECO:0000256" key="4">
    <source>
        <dbReference type="ARBA" id="ARBA00022967"/>
    </source>
</evidence>
<keyword evidence="2 8" id="KW-0813">Transport</keyword>
<dbReference type="Proteomes" id="UP000824118">
    <property type="component" value="Unassembled WGS sequence"/>
</dbReference>
<dbReference type="PANTHER" id="PTHR30586">
    <property type="entry name" value="ELECTRON TRANSPORT COMPLEX PROTEIN RNFE"/>
    <property type="match status" value="1"/>
</dbReference>
<protein>
    <recommendedName>
        <fullName evidence="8">Ion-translocating oxidoreductase complex subunit E</fullName>
        <ecNumber evidence="8">7.-.-.-</ecNumber>
    </recommendedName>
    <alternativeName>
        <fullName evidence="8">Rnf electron transport complex subunit E</fullName>
    </alternativeName>
</protein>
<evidence type="ECO:0000256" key="6">
    <source>
        <dbReference type="ARBA" id="ARBA00022989"/>
    </source>
</evidence>
<accession>A0A9D1LX19</accession>
<feature type="transmembrane region" description="Helical" evidence="8">
    <location>
        <begin position="73"/>
        <end position="96"/>
    </location>
</feature>
<dbReference type="AlphaFoldDB" id="A0A9D1LX19"/>
<comment type="function">
    <text evidence="8">Part of a membrane-bound complex that couples electron transfer with translocation of ions across the membrane.</text>
</comment>
<feature type="transmembrane region" description="Helical" evidence="8">
    <location>
        <begin position="42"/>
        <end position="61"/>
    </location>
</feature>
<dbReference type="InterPro" id="IPR010968">
    <property type="entry name" value="RnfE"/>
</dbReference>
<keyword evidence="6 8" id="KW-1133">Transmembrane helix</keyword>
<feature type="transmembrane region" description="Helical" evidence="8">
    <location>
        <begin position="170"/>
        <end position="191"/>
    </location>
</feature>
<comment type="subcellular location">
    <subcellularLocation>
        <location evidence="8">Cell membrane</location>
        <topology evidence="8">Multi-pass membrane protein</topology>
    </subcellularLocation>
    <subcellularLocation>
        <location evidence="1">Endomembrane system</location>
        <topology evidence="1">Multi-pass membrane protein</topology>
    </subcellularLocation>
</comment>
<dbReference type="HAMAP" id="MF_00478">
    <property type="entry name" value="RsxE_RnfE"/>
    <property type="match status" value="1"/>
</dbReference>
<dbReference type="NCBIfam" id="TIGR01948">
    <property type="entry name" value="rnfE"/>
    <property type="match status" value="1"/>
</dbReference>
<comment type="caution">
    <text evidence="9">The sequence shown here is derived from an EMBL/GenBank/DDBJ whole genome shotgun (WGS) entry which is preliminary data.</text>
</comment>
<dbReference type="Pfam" id="PF02508">
    <property type="entry name" value="Rnf-Nqr"/>
    <property type="match status" value="1"/>
</dbReference>
<dbReference type="InterPro" id="IPR003667">
    <property type="entry name" value="NqrDE/RnfAE"/>
</dbReference>
<keyword evidence="8" id="KW-1003">Cell membrane</keyword>
<name>A0A9D1LX19_9FIRM</name>
<evidence type="ECO:0000313" key="9">
    <source>
        <dbReference type="EMBL" id="HIU49690.1"/>
    </source>
</evidence>
<keyword evidence="5 8" id="KW-0249">Electron transport</keyword>
<keyword evidence="3 8" id="KW-0812">Transmembrane</keyword>
<evidence type="ECO:0000256" key="1">
    <source>
        <dbReference type="ARBA" id="ARBA00004127"/>
    </source>
</evidence>
<evidence type="ECO:0000256" key="7">
    <source>
        <dbReference type="ARBA" id="ARBA00023136"/>
    </source>
</evidence>
<dbReference type="PIRSF" id="PIRSF006102">
    <property type="entry name" value="NQR_DE"/>
    <property type="match status" value="1"/>
</dbReference>
<gene>
    <name evidence="8" type="primary">rnfE</name>
    <name evidence="9" type="ORF">IAD22_01580</name>
</gene>
<dbReference type="EC" id="7.-.-.-" evidence="8"/>
<dbReference type="GO" id="GO:0012505">
    <property type="term" value="C:endomembrane system"/>
    <property type="evidence" value="ECO:0007669"/>
    <property type="project" value="UniProtKB-SubCell"/>
</dbReference>
<keyword evidence="7 8" id="KW-0472">Membrane</keyword>
<evidence type="ECO:0000256" key="2">
    <source>
        <dbReference type="ARBA" id="ARBA00022448"/>
    </source>
</evidence>
<reference evidence="9" key="2">
    <citation type="journal article" date="2021" name="PeerJ">
        <title>Extensive microbial diversity within the chicken gut microbiome revealed by metagenomics and culture.</title>
        <authorList>
            <person name="Gilroy R."/>
            <person name="Ravi A."/>
            <person name="Getino M."/>
            <person name="Pursley I."/>
            <person name="Horton D.L."/>
            <person name="Alikhan N.F."/>
            <person name="Baker D."/>
            <person name="Gharbi K."/>
            <person name="Hall N."/>
            <person name="Watson M."/>
            <person name="Adriaenssens E.M."/>
            <person name="Foster-Nyarko E."/>
            <person name="Jarju S."/>
            <person name="Secka A."/>
            <person name="Antonio M."/>
            <person name="Oren A."/>
            <person name="Chaudhuri R.R."/>
            <person name="La Ragione R."/>
            <person name="Hildebrand F."/>
            <person name="Pallen M.J."/>
        </authorList>
    </citation>
    <scope>NUCLEOTIDE SEQUENCE</scope>
    <source>
        <strain evidence="9">ChiGjej1B1-1684</strain>
    </source>
</reference>
<evidence type="ECO:0000256" key="8">
    <source>
        <dbReference type="HAMAP-Rule" id="MF_00478"/>
    </source>
</evidence>
<comment type="similarity">
    <text evidence="8">Belongs to the NqrDE/RnfAE family.</text>
</comment>
<proteinExistence type="inferred from homology"/>
<dbReference type="GO" id="GO:0005886">
    <property type="term" value="C:plasma membrane"/>
    <property type="evidence" value="ECO:0007669"/>
    <property type="project" value="UniProtKB-SubCell"/>
</dbReference>
<comment type="subunit">
    <text evidence="8">The complex is composed of six subunits: RnfA, RnfB, RnfC, RnfD, RnfE and RnfG.</text>
</comment>
<evidence type="ECO:0000256" key="5">
    <source>
        <dbReference type="ARBA" id="ARBA00022982"/>
    </source>
</evidence>
<feature type="transmembrane region" description="Helical" evidence="8">
    <location>
        <begin position="133"/>
        <end position="150"/>
    </location>
</feature>
<dbReference type="PANTHER" id="PTHR30586:SF0">
    <property type="entry name" value="ION-TRANSLOCATING OXIDOREDUCTASE COMPLEX SUBUNIT E"/>
    <property type="match status" value="1"/>
</dbReference>
<evidence type="ECO:0000256" key="3">
    <source>
        <dbReference type="ARBA" id="ARBA00022692"/>
    </source>
</evidence>
<sequence>MEKKSLFKEFSKGIIKENPVLCLVLGTCPTLAVTTSASNAIGMGVAATAVLVCSNMVISLLRKVIPGKVRIPAYITIIAGFVTIVQMLVQAFAPAINDSLGIYLPLIVVNCIILGRAEMFASKNKVIPSMLDGLGMGVGFTAAMLLMGMIRELFGAGSLFGIPILSNFMSPVIAFILPPGGFFVFGMLIALANKLNGGKGKAPEEVGCAGCPMKNRCQNIKDGCKTKEGEA</sequence>
<dbReference type="NCBIfam" id="NF009070">
    <property type="entry name" value="PRK12405.1"/>
    <property type="match status" value="1"/>
</dbReference>